<feature type="domain" description="Rrn7/TAF1B C-terminal cyclin" evidence="11">
    <location>
        <begin position="363"/>
        <end position="470"/>
    </location>
</feature>
<comment type="similarity">
    <text evidence="2">Belongs to the RRN7/TAF1B family.</text>
</comment>
<dbReference type="GO" id="GO:0042790">
    <property type="term" value="P:nucleolar large rRNA transcription by RNA polymerase I"/>
    <property type="evidence" value="ECO:0007669"/>
    <property type="project" value="TreeGrafter"/>
</dbReference>
<comment type="subcellular location">
    <subcellularLocation>
        <location evidence="1">Nucleus</location>
        <location evidence="1">Nucleolus</location>
    </subcellularLocation>
</comment>
<evidence type="ECO:0000313" key="13">
    <source>
        <dbReference type="Proteomes" id="UP001458880"/>
    </source>
</evidence>
<dbReference type="GO" id="GO:0070860">
    <property type="term" value="C:RNA polymerase I core factor complex"/>
    <property type="evidence" value="ECO:0007669"/>
    <property type="project" value="InterPro"/>
</dbReference>
<feature type="compositionally biased region" description="Basic and acidic residues" evidence="10">
    <location>
        <begin position="178"/>
        <end position="192"/>
    </location>
</feature>
<organism evidence="12 13">
    <name type="scientific">Popillia japonica</name>
    <name type="common">Japanese beetle</name>
    <dbReference type="NCBI Taxonomy" id="7064"/>
    <lineage>
        <taxon>Eukaryota</taxon>
        <taxon>Metazoa</taxon>
        <taxon>Ecdysozoa</taxon>
        <taxon>Arthropoda</taxon>
        <taxon>Hexapoda</taxon>
        <taxon>Insecta</taxon>
        <taxon>Pterygota</taxon>
        <taxon>Neoptera</taxon>
        <taxon>Endopterygota</taxon>
        <taxon>Coleoptera</taxon>
        <taxon>Polyphaga</taxon>
        <taxon>Scarabaeiformia</taxon>
        <taxon>Scarabaeidae</taxon>
        <taxon>Rutelinae</taxon>
        <taxon>Popillia</taxon>
    </lineage>
</organism>
<dbReference type="GO" id="GO:0008270">
    <property type="term" value="F:zinc ion binding"/>
    <property type="evidence" value="ECO:0007669"/>
    <property type="project" value="UniProtKB-KW"/>
</dbReference>
<keyword evidence="9" id="KW-0539">Nucleus</keyword>
<dbReference type="PANTHER" id="PTHR31576:SF2">
    <property type="entry name" value="TATA BOX-BINDING PROTEIN-ASSOCIATED FACTOR RNA POLYMERASE I SUBUNIT B"/>
    <property type="match status" value="1"/>
</dbReference>
<accession>A0AAW1MBA5</accession>
<dbReference type="AlphaFoldDB" id="A0AAW1MBA5"/>
<dbReference type="EMBL" id="JASPKY010000066">
    <property type="protein sequence ID" value="KAK9743760.1"/>
    <property type="molecule type" value="Genomic_DNA"/>
</dbReference>
<gene>
    <name evidence="12" type="ORF">QE152_g8356</name>
</gene>
<feature type="region of interest" description="Disordered" evidence="10">
    <location>
        <begin position="141"/>
        <end position="199"/>
    </location>
</feature>
<keyword evidence="6" id="KW-0805">Transcription regulation</keyword>
<evidence type="ECO:0000256" key="4">
    <source>
        <dbReference type="ARBA" id="ARBA00022771"/>
    </source>
</evidence>
<name>A0AAW1MBA5_POPJA</name>
<dbReference type="PANTHER" id="PTHR31576">
    <property type="entry name" value="TATA BOX-BINDING PROTEIN-ASSOCIATED FACTOR RNA POLYMERASE I SUBUNIT B"/>
    <property type="match status" value="1"/>
</dbReference>
<evidence type="ECO:0000256" key="2">
    <source>
        <dbReference type="ARBA" id="ARBA00006899"/>
    </source>
</evidence>
<evidence type="ECO:0000256" key="8">
    <source>
        <dbReference type="ARBA" id="ARBA00023163"/>
    </source>
</evidence>
<evidence type="ECO:0000256" key="6">
    <source>
        <dbReference type="ARBA" id="ARBA00023015"/>
    </source>
</evidence>
<evidence type="ECO:0000256" key="7">
    <source>
        <dbReference type="ARBA" id="ARBA00023125"/>
    </source>
</evidence>
<sequence length="798" mass="93504">MPGNIACDLCGGTDFYCDSGFYYCSECQRQTQDIQERVLDGLEEVINVKKSKKVTKKSAEEKKEDLDRLTSWECYNYIVFGLVSELIELGASANYKSTIEILWFQYLKSLGVVRTDGKPPLLPALNVKEDAEIIYGRKVAKKRRSRKHSRDSHSSTTDMSSLDELSLKRERTRRRRALAKEKNSTKTKHDEAITSTQKSDASVLSQSLGTLKGTQEDEAIDESKILRYHTSAVKELRKTMTKNHFRDHCRDVNSTLTCHRPSYKKMSDLYLRGPYVITRMKIISILYLGLAINKESIQLGDMLRYIREGHLSFQYCNHFFPEEVIEKDLNICKFNHGQIPLGSLGVRTCALAIATQINVKKYIPVQNLVELCKKYCDELNLPDEIYRYVLTLLSKTQPKMSVYTNPKFIQNYEGRIMSIIIIVLKLLFCLDEATEFELSNLASAIQEYFPNKERKPFNFIKWLEYIEYRKLVLAETHFPTRYLKDDYRDPEKFIGFMNWVNERVVDDDKLPLDMELIKDQLGLIKNTVKYTPEKFNFSCTLTPYRDYVKQLLNSECNKRDNYFMDILATDFSSTSLEYLDQIGLYKDALLPNATLREKHGGKNDNFKIMNLYNHECARFRKLRSERREVKVTFARNDKNKKITSHDGPPIKKFKQDTEKIVENFEQLHQTRYKRNKTKLSKREVELAPNNLAENSENLNIDNVIYNPWERYWCNFQSIGEYTIDELNEFFNDLPRNFRTIFKECARIIEQTEKDLWTEYCLTEAYLSYVFNGKSGSRGSEKIIDTELKKLLQTAKKMW</sequence>
<evidence type="ECO:0000256" key="10">
    <source>
        <dbReference type="SAM" id="MobiDB-lite"/>
    </source>
</evidence>
<reference evidence="12 13" key="1">
    <citation type="journal article" date="2024" name="BMC Genomics">
        <title>De novo assembly and annotation of Popillia japonica's genome with initial clues to its potential as an invasive pest.</title>
        <authorList>
            <person name="Cucini C."/>
            <person name="Boschi S."/>
            <person name="Funari R."/>
            <person name="Cardaioli E."/>
            <person name="Iannotti N."/>
            <person name="Marturano G."/>
            <person name="Paoli F."/>
            <person name="Bruttini M."/>
            <person name="Carapelli A."/>
            <person name="Frati F."/>
            <person name="Nardi F."/>
        </authorList>
    </citation>
    <scope>NUCLEOTIDE SEQUENCE [LARGE SCALE GENOMIC DNA]</scope>
    <source>
        <strain evidence="12">DMR45628</strain>
    </source>
</reference>
<keyword evidence="5" id="KW-0862">Zinc</keyword>
<dbReference type="Proteomes" id="UP001458880">
    <property type="component" value="Unassembled WGS sequence"/>
</dbReference>
<dbReference type="InterPro" id="IPR048538">
    <property type="entry name" value="Rrn7_cyclin_C"/>
</dbReference>
<comment type="caution">
    <text evidence="12">The sequence shown here is derived from an EMBL/GenBank/DDBJ whole genome shotgun (WGS) entry which is preliminary data.</text>
</comment>
<evidence type="ECO:0000256" key="5">
    <source>
        <dbReference type="ARBA" id="ARBA00022833"/>
    </source>
</evidence>
<dbReference type="GO" id="GO:0001164">
    <property type="term" value="F:RNA polymerase I core promoter sequence-specific DNA binding"/>
    <property type="evidence" value="ECO:0007669"/>
    <property type="project" value="InterPro"/>
</dbReference>
<evidence type="ECO:0000313" key="12">
    <source>
        <dbReference type="EMBL" id="KAK9743760.1"/>
    </source>
</evidence>
<proteinExistence type="inferred from homology"/>
<keyword evidence="3" id="KW-0479">Metal-binding</keyword>
<evidence type="ECO:0000256" key="3">
    <source>
        <dbReference type="ARBA" id="ARBA00022723"/>
    </source>
</evidence>
<keyword evidence="8" id="KW-0804">Transcription</keyword>
<keyword evidence="13" id="KW-1185">Reference proteome</keyword>
<evidence type="ECO:0000256" key="9">
    <source>
        <dbReference type="ARBA" id="ARBA00023242"/>
    </source>
</evidence>
<dbReference type="InterPro" id="IPR033599">
    <property type="entry name" value="TAF1B/Rrn7"/>
</dbReference>
<evidence type="ECO:0000256" key="1">
    <source>
        <dbReference type="ARBA" id="ARBA00004604"/>
    </source>
</evidence>
<evidence type="ECO:0000259" key="11">
    <source>
        <dbReference type="Pfam" id="PF20645"/>
    </source>
</evidence>
<keyword evidence="7" id="KW-0238">DNA-binding</keyword>
<keyword evidence="4" id="KW-0863">Zinc-finger</keyword>
<dbReference type="GO" id="GO:0005668">
    <property type="term" value="C:RNA polymerase transcription factor SL1 complex"/>
    <property type="evidence" value="ECO:0007669"/>
    <property type="project" value="TreeGrafter"/>
</dbReference>
<feature type="compositionally biased region" description="Basic residues" evidence="10">
    <location>
        <begin position="141"/>
        <end position="150"/>
    </location>
</feature>
<dbReference type="Pfam" id="PF20645">
    <property type="entry name" value="Rrn7_cyclin_C"/>
    <property type="match status" value="1"/>
</dbReference>
<protein>
    <recommendedName>
        <fullName evidence="11">Rrn7/TAF1B C-terminal cyclin domain-containing protein</fullName>
    </recommendedName>
</protein>